<dbReference type="EMBL" id="CALNXK010000051">
    <property type="protein sequence ID" value="CAH3132417.1"/>
    <property type="molecule type" value="Genomic_DNA"/>
</dbReference>
<name>A0ABN8P406_9CNID</name>
<protein>
    <submittedName>
        <fullName evidence="1">Uncharacterized protein</fullName>
    </submittedName>
</protein>
<sequence length="115" mass="13349">MLVKRHSKGQTPISKIKRNNRAYTNKAEIADQFNKDFVNVGQNLAKRIENCDGSPTQFIRSTPVASFVLNPFKTKILHRSEYTETNFLRFDISLFELRYSCLGLCQQNQIRLSSY</sequence>
<reference evidence="1 2" key="1">
    <citation type="submission" date="2022-05" db="EMBL/GenBank/DDBJ databases">
        <authorList>
            <consortium name="Genoscope - CEA"/>
            <person name="William W."/>
        </authorList>
    </citation>
    <scope>NUCLEOTIDE SEQUENCE [LARGE SCALE GENOMIC DNA]</scope>
</reference>
<organism evidence="1 2">
    <name type="scientific">Porites lobata</name>
    <dbReference type="NCBI Taxonomy" id="104759"/>
    <lineage>
        <taxon>Eukaryota</taxon>
        <taxon>Metazoa</taxon>
        <taxon>Cnidaria</taxon>
        <taxon>Anthozoa</taxon>
        <taxon>Hexacorallia</taxon>
        <taxon>Scleractinia</taxon>
        <taxon>Fungiina</taxon>
        <taxon>Poritidae</taxon>
        <taxon>Porites</taxon>
    </lineage>
</organism>
<comment type="caution">
    <text evidence="1">The sequence shown here is derived from an EMBL/GenBank/DDBJ whole genome shotgun (WGS) entry which is preliminary data.</text>
</comment>
<gene>
    <name evidence="1" type="ORF">PLOB_00035871</name>
</gene>
<accession>A0ABN8P406</accession>
<evidence type="ECO:0000313" key="1">
    <source>
        <dbReference type="EMBL" id="CAH3132417.1"/>
    </source>
</evidence>
<evidence type="ECO:0000313" key="2">
    <source>
        <dbReference type="Proteomes" id="UP001159405"/>
    </source>
</evidence>
<keyword evidence="2" id="KW-1185">Reference proteome</keyword>
<dbReference type="Proteomes" id="UP001159405">
    <property type="component" value="Unassembled WGS sequence"/>
</dbReference>
<proteinExistence type="predicted"/>